<accession>A0A2N3PXB2</accession>
<gene>
    <name evidence="1" type="ORF">CWS72_07465</name>
</gene>
<name>A0A2N3PXB2_9PROT</name>
<reference evidence="2" key="1">
    <citation type="submission" date="2017-12" db="EMBL/GenBank/DDBJ databases">
        <title>Draft genome sequence of Telmatospirillum siberiense 26-4b1T, an acidotolerant peatland alphaproteobacterium potentially involved in sulfur cycling.</title>
        <authorList>
            <person name="Hausmann B."/>
            <person name="Pjevac P."/>
            <person name="Schreck K."/>
            <person name="Herbold C.W."/>
            <person name="Daims H."/>
            <person name="Wagner M."/>
            <person name="Pester M."/>
            <person name="Loy A."/>
        </authorList>
    </citation>
    <scope>NUCLEOTIDE SEQUENCE [LARGE SCALE GENOMIC DNA]</scope>
    <source>
        <strain evidence="2">26-4b1</strain>
    </source>
</reference>
<comment type="caution">
    <text evidence="1">The sequence shown here is derived from an EMBL/GenBank/DDBJ whole genome shotgun (WGS) entry which is preliminary data.</text>
</comment>
<organism evidence="1 2">
    <name type="scientific">Telmatospirillum siberiense</name>
    <dbReference type="NCBI Taxonomy" id="382514"/>
    <lineage>
        <taxon>Bacteria</taxon>
        <taxon>Pseudomonadati</taxon>
        <taxon>Pseudomonadota</taxon>
        <taxon>Alphaproteobacteria</taxon>
        <taxon>Rhodospirillales</taxon>
        <taxon>Rhodospirillaceae</taxon>
        <taxon>Telmatospirillum</taxon>
    </lineage>
</organism>
<protein>
    <submittedName>
        <fullName evidence="1">Uncharacterized protein</fullName>
    </submittedName>
</protein>
<dbReference type="AlphaFoldDB" id="A0A2N3PXB2"/>
<dbReference type="Proteomes" id="UP000233293">
    <property type="component" value="Unassembled WGS sequence"/>
</dbReference>
<keyword evidence="2" id="KW-1185">Reference proteome</keyword>
<evidence type="ECO:0000313" key="1">
    <source>
        <dbReference type="EMBL" id="PKU25044.1"/>
    </source>
</evidence>
<sequence>MAILIWPAPMLWGARLESVMDSWDDNDWPMNIRKKDEEQKLFHKSVTSAFLLLLDCNEQPLPLDTVRELCHQPETGVAQSERPKQDHLVRDVMDEDYGQMLDVIEGLKIGLALGRDFEDEILSADTMMADLTESQVSQDDFDVPLFRLTERRSTKPS</sequence>
<evidence type="ECO:0000313" key="2">
    <source>
        <dbReference type="Proteomes" id="UP000233293"/>
    </source>
</evidence>
<proteinExistence type="predicted"/>
<dbReference type="EMBL" id="PIUM01000006">
    <property type="protein sequence ID" value="PKU25044.1"/>
    <property type="molecule type" value="Genomic_DNA"/>
</dbReference>